<evidence type="ECO:0000259" key="6">
    <source>
        <dbReference type="PROSITE" id="PS50309"/>
    </source>
</evidence>
<dbReference type="GO" id="GO:0035082">
    <property type="term" value="P:axoneme assembly"/>
    <property type="evidence" value="ECO:0007669"/>
    <property type="project" value="TreeGrafter"/>
</dbReference>
<evidence type="ECO:0000256" key="3">
    <source>
        <dbReference type="ARBA" id="ARBA00022490"/>
    </source>
</evidence>
<evidence type="ECO:0000256" key="1">
    <source>
        <dbReference type="ARBA" id="ARBA00004316"/>
    </source>
</evidence>
<reference evidence="7" key="1">
    <citation type="submission" date="2020-08" db="EMBL/GenBank/DDBJ databases">
        <title>Multicomponent nature underlies the extraordinary mechanical properties of spider dragline silk.</title>
        <authorList>
            <person name="Kono N."/>
            <person name="Nakamura H."/>
            <person name="Mori M."/>
            <person name="Yoshida Y."/>
            <person name="Ohtoshi R."/>
            <person name="Malay A.D."/>
            <person name="Moran D.A.P."/>
            <person name="Tomita M."/>
            <person name="Numata K."/>
            <person name="Arakawa K."/>
        </authorList>
    </citation>
    <scope>NUCLEOTIDE SEQUENCE</scope>
</reference>
<keyword evidence="8" id="KW-1185">Reference proteome</keyword>
<dbReference type="GO" id="GO:0043005">
    <property type="term" value="C:neuron projection"/>
    <property type="evidence" value="ECO:0007669"/>
    <property type="project" value="UniProtKB-ARBA"/>
</dbReference>
<feature type="domain" description="Doublecortin" evidence="6">
    <location>
        <begin position="146"/>
        <end position="205"/>
    </location>
</feature>
<accession>A0A8X6VS89</accession>
<dbReference type="GO" id="GO:0005930">
    <property type="term" value="C:axoneme"/>
    <property type="evidence" value="ECO:0007669"/>
    <property type="project" value="TreeGrafter"/>
</dbReference>
<evidence type="ECO:0000256" key="2">
    <source>
        <dbReference type="ARBA" id="ARBA00004496"/>
    </source>
</evidence>
<dbReference type="PANTHER" id="PTHR23005:SF4">
    <property type="entry name" value="OXYGEN-REGULATED PROTEIN 1"/>
    <property type="match status" value="1"/>
</dbReference>
<dbReference type="SUPFAM" id="SSF89837">
    <property type="entry name" value="Doublecortin (DC)"/>
    <property type="match status" value="2"/>
</dbReference>
<dbReference type="SMART" id="SM00537">
    <property type="entry name" value="DCX"/>
    <property type="match status" value="2"/>
</dbReference>
<dbReference type="InterPro" id="IPR003533">
    <property type="entry name" value="Doublecortin_dom"/>
</dbReference>
<keyword evidence="5" id="KW-0966">Cell projection</keyword>
<protein>
    <submittedName>
        <fullName evidence="7">Neuronal migration protein doublecortin</fullName>
    </submittedName>
</protein>
<evidence type="ECO:0000313" key="8">
    <source>
        <dbReference type="Proteomes" id="UP000887159"/>
    </source>
</evidence>
<dbReference type="PROSITE" id="PS50309">
    <property type="entry name" value="DC"/>
    <property type="match status" value="2"/>
</dbReference>
<evidence type="ECO:0000313" key="7">
    <source>
        <dbReference type="EMBL" id="GFY19340.1"/>
    </source>
</evidence>
<gene>
    <name evidence="7" type="primary">Dcx</name>
    <name evidence="7" type="ORF">TNCV_4127271</name>
</gene>
<dbReference type="AlphaFoldDB" id="A0A8X6VS89"/>
<name>A0A8X6VS89_TRICX</name>
<organism evidence="7 8">
    <name type="scientific">Trichonephila clavipes</name>
    <name type="common">Golden silk orbweaver</name>
    <name type="synonym">Nephila clavipes</name>
    <dbReference type="NCBI Taxonomy" id="2585209"/>
    <lineage>
        <taxon>Eukaryota</taxon>
        <taxon>Metazoa</taxon>
        <taxon>Ecdysozoa</taxon>
        <taxon>Arthropoda</taxon>
        <taxon>Chelicerata</taxon>
        <taxon>Arachnida</taxon>
        <taxon>Araneae</taxon>
        <taxon>Araneomorphae</taxon>
        <taxon>Entelegynae</taxon>
        <taxon>Araneoidea</taxon>
        <taxon>Nephilidae</taxon>
        <taxon>Trichonephila</taxon>
    </lineage>
</organism>
<evidence type="ECO:0000256" key="5">
    <source>
        <dbReference type="ARBA" id="ARBA00023273"/>
    </source>
</evidence>
<evidence type="ECO:0000256" key="4">
    <source>
        <dbReference type="ARBA" id="ARBA00022737"/>
    </source>
</evidence>
<comment type="subcellular location">
    <subcellularLocation>
        <location evidence="1">Cell projection</location>
    </subcellularLocation>
    <subcellularLocation>
        <location evidence="2">Cytoplasm</location>
    </subcellularLocation>
</comment>
<proteinExistence type="predicted"/>
<feature type="domain" description="Doublecortin" evidence="6">
    <location>
        <begin position="19"/>
        <end position="109"/>
    </location>
</feature>
<dbReference type="GO" id="GO:0042461">
    <property type="term" value="P:photoreceptor cell development"/>
    <property type="evidence" value="ECO:0007669"/>
    <property type="project" value="TreeGrafter"/>
</dbReference>
<dbReference type="Pfam" id="PF03607">
    <property type="entry name" value="DCX"/>
    <property type="match status" value="2"/>
</dbReference>
<dbReference type="Proteomes" id="UP000887159">
    <property type="component" value="Unassembled WGS sequence"/>
</dbReference>
<dbReference type="Gene3D" id="3.10.20.230">
    <property type="entry name" value="Doublecortin domain"/>
    <property type="match status" value="2"/>
</dbReference>
<dbReference type="PANTHER" id="PTHR23005">
    <property type="entry name" value="RETINITIS PIGMENTOSA 1 PROTEIN"/>
    <property type="match status" value="1"/>
</dbReference>
<dbReference type="InterPro" id="IPR036572">
    <property type="entry name" value="Doublecortin_dom_sf"/>
</dbReference>
<keyword evidence="4" id="KW-0677">Repeat</keyword>
<comment type="caution">
    <text evidence="7">The sequence shown here is derived from an EMBL/GenBank/DDBJ whole genome shotgun (WGS) entry which is preliminary data.</text>
</comment>
<keyword evidence="3" id="KW-0963">Cytoplasm</keyword>
<dbReference type="EMBL" id="BMAU01021352">
    <property type="protein sequence ID" value="GFY19340.1"/>
    <property type="molecule type" value="Genomic_DNA"/>
</dbReference>
<sequence>MASNSNSEHFSMTNEEIDASFRTSRSGRTSPTPSAQGLLYVLSVERIRSFDALLEDLTRVLVDKNNLPKGVRHIFSIDGKEKILYLSQLVEGESYVCSSNDHFIKLDYLKNEKPQWSVTKKLDENQMLKWETDGSIRESRDFIRPKLVTIIRNGLKPRKAVRILLNKKTAHSFDQVLNDITDAIKLDTGAVRKIFTLTGKQVSHVASGRGSRVVLVSERGLLCHGFEPSTTKDPPCRAAMHVKSVES</sequence>
<dbReference type="GO" id="GO:0035556">
    <property type="term" value="P:intracellular signal transduction"/>
    <property type="evidence" value="ECO:0007669"/>
    <property type="project" value="InterPro"/>
</dbReference>